<comment type="similarity">
    <text evidence="1">Belongs to the short-chain dehydrogenases/reductases (SDR) family.</text>
</comment>
<dbReference type="InterPro" id="IPR002347">
    <property type="entry name" value="SDR_fam"/>
</dbReference>
<evidence type="ECO:0000313" key="5">
    <source>
        <dbReference type="Proteomes" id="UP001521184"/>
    </source>
</evidence>
<dbReference type="PRINTS" id="PR00081">
    <property type="entry name" value="GDHRDH"/>
</dbReference>
<keyword evidence="3" id="KW-0560">Oxidoreductase</keyword>
<keyword evidence="5" id="KW-1185">Reference proteome</keyword>
<proteinExistence type="inferred from homology"/>
<dbReference type="EMBL" id="JAKEKT020000056">
    <property type="protein sequence ID" value="KAL1639956.1"/>
    <property type="molecule type" value="Genomic_DNA"/>
</dbReference>
<keyword evidence="2" id="KW-0521">NADP</keyword>
<reference evidence="4 5" key="1">
    <citation type="journal article" date="2023" name="Plant Dis.">
        <title>First Report of Diplodia intermedia Causing Canker and Dieback Diseases on Apple Trees in Canada.</title>
        <authorList>
            <person name="Ellouze W."/>
            <person name="Ilyukhin E."/>
            <person name="Sulman M."/>
            <person name="Ali S."/>
        </authorList>
    </citation>
    <scope>NUCLEOTIDE SEQUENCE [LARGE SCALE GENOMIC DNA]</scope>
    <source>
        <strain evidence="4 5">M45-28</strain>
    </source>
</reference>
<name>A0ABR3TKG6_9PEZI</name>
<dbReference type="PANTHER" id="PTHR43477">
    <property type="entry name" value="DIHYDROANTICAPSIN 7-DEHYDROGENASE"/>
    <property type="match status" value="1"/>
</dbReference>
<dbReference type="InterPro" id="IPR057571">
    <property type="entry name" value="SDR_PhqE-like"/>
</dbReference>
<dbReference type="Gene3D" id="3.40.50.720">
    <property type="entry name" value="NAD(P)-binding Rossmann-like Domain"/>
    <property type="match status" value="1"/>
</dbReference>
<evidence type="ECO:0008006" key="6">
    <source>
        <dbReference type="Google" id="ProtNLM"/>
    </source>
</evidence>
<sequence length="271" mass="27092">MPPNPKLSTQTVLVIGGTSGIGLAVAAEALAQSAAHVTISGSNPTKLSAALSHLRGALPSEADHSRVSGYTCDLSTDGASVEANLRALLAATVAGNGNGRIDHVAYTAGDALALTPLAQLTAAAIHAGGAVRFVGALLLAKILPAYAAAGAASSSLTLTGGVNARRPSPGGGWTVAAAYGAALQGAMRGLAVELAPLRVNLVEPGAVETPLWGASVPGEAGREAMRRRFAERSTVGRVGRPEDTAEAYVYLMKDHFAAGAIVESNGGTLLT</sequence>
<gene>
    <name evidence="4" type="ORF">SLS58_007382</name>
</gene>
<dbReference type="Proteomes" id="UP001521184">
    <property type="component" value="Unassembled WGS sequence"/>
</dbReference>
<evidence type="ECO:0000256" key="1">
    <source>
        <dbReference type="ARBA" id="ARBA00006484"/>
    </source>
</evidence>
<dbReference type="Pfam" id="PF23441">
    <property type="entry name" value="SDR"/>
    <property type="match status" value="1"/>
</dbReference>
<dbReference type="InterPro" id="IPR036291">
    <property type="entry name" value="NAD(P)-bd_dom_sf"/>
</dbReference>
<comment type="caution">
    <text evidence="4">The sequence shown here is derived from an EMBL/GenBank/DDBJ whole genome shotgun (WGS) entry which is preliminary data.</text>
</comment>
<evidence type="ECO:0000256" key="2">
    <source>
        <dbReference type="ARBA" id="ARBA00022857"/>
    </source>
</evidence>
<organism evidence="4 5">
    <name type="scientific">Diplodia intermedia</name>
    <dbReference type="NCBI Taxonomy" id="856260"/>
    <lineage>
        <taxon>Eukaryota</taxon>
        <taxon>Fungi</taxon>
        <taxon>Dikarya</taxon>
        <taxon>Ascomycota</taxon>
        <taxon>Pezizomycotina</taxon>
        <taxon>Dothideomycetes</taxon>
        <taxon>Dothideomycetes incertae sedis</taxon>
        <taxon>Botryosphaeriales</taxon>
        <taxon>Botryosphaeriaceae</taxon>
        <taxon>Diplodia</taxon>
    </lineage>
</organism>
<dbReference type="SUPFAM" id="SSF51735">
    <property type="entry name" value="NAD(P)-binding Rossmann-fold domains"/>
    <property type="match status" value="1"/>
</dbReference>
<evidence type="ECO:0000256" key="3">
    <source>
        <dbReference type="ARBA" id="ARBA00023002"/>
    </source>
</evidence>
<dbReference type="PANTHER" id="PTHR43477:SF1">
    <property type="entry name" value="DIHYDROANTICAPSIN 7-DEHYDROGENASE"/>
    <property type="match status" value="1"/>
</dbReference>
<protein>
    <recommendedName>
        <fullName evidence="6">Short-chain dehydrogenase</fullName>
    </recommendedName>
</protein>
<dbReference type="InterPro" id="IPR051122">
    <property type="entry name" value="SDR_DHRS6-like"/>
</dbReference>
<accession>A0ABR3TKG6</accession>
<evidence type="ECO:0000313" key="4">
    <source>
        <dbReference type="EMBL" id="KAL1639956.1"/>
    </source>
</evidence>